<feature type="chain" id="PRO_5031380059" evidence="1">
    <location>
        <begin position="25"/>
        <end position="108"/>
    </location>
</feature>
<name>A0A7V2AVJ6_UNCEI</name>
<reference evidence="2" key="1">
    <citation type="journal article" date="2020" name="mSystems">
        <title>Genome- and Community-Level Interaction Insights into Carbon Utilization and Element Cycling Functions of Hydrothermarchaeota in Hydrothermal Sediment.</title>
        <authorList>
            <person name="Zhou Z."/>
            <person name="Liu Y."/>
            <person name="Xu W."/>
            <person name="Pan J."/>
            <person name="Luo Z.H."/>
            <person name="Li M."/>
        </authorList>
    </citation>
    <scope>NUCLEOTIDE SEQUENCE [LARGE SCALE GENOMIC DNA]</scope>
    <source>
        <strain evidence="2">SpSt-1233</strain>
    </source>
</reference>
<feature type="signal peptide" evidence="1">
    <location>
        <begin position="1"/>
        <end position="24"/>
    </location>
</feature>
<accession>A0A7V2AVJ6</accession>
<evidence type="ECO:0000256" key="1">
    <source>
        <dbReference type="SAM" id="SignalP"/>
    </source>
</evidence>
<organism evidence="2">
    <name type="scientific">Eiseniibacteriota bacterium</name>
    <dbReference type="NCBI Taxonomy" id="2212470"/>
    <lineage>
        <taxon>Bacteria</taxon>
        <taxon>Candidatus Eiseniibacteriota</taxon>
    </lineage>
</organism>
<comment type="caution">
    <text evidence="2">The sequence shown here is derived from an EMBL/GenBank/DDBJ whole genome shotgun (WGS) entry which is preliminary data.</text>
</comment>
<dbReference type="EMBL" id="DSEC01000451">
    <property type="protein sequence ID" value="HER44065.1"/>
    <property type="molecule type" value="Genomic_DNA"/>
</dbReference>
<protein>
    <submittedName>
        <fullName evidence="2">Uncharacterized protein</fullName>
    </submittedName>
</protein>
<proteinExistence type="predicted"/>
<dbReference type="AlphaFoldDB" id="A0A7V2AVJ6"/>
<dbReference type="Proteomes" id="UP000886069">
    <property type="component" value="Unassembled WGS sequence"/>
</dbReference>
<keyword evidence="1" id="KW-0732">Signal</keyword>
<gene>
    <name evidence="2" type="ORF">ENO08_06360</name>
</gene>
<sequence>MRRAILQVTACVLVSIFASGIALAANPDHIGGYEQTRDRDGRMLNIKENYEGTKQGVEDATYEGDGILSDLIRWFIGVGDKVRHRNSYQNSNDWNYYYDGRYKPEKDD</sequence>
<evidence type="ECO:0000313" key="2">
    <source>
        <dbReference type="EMBL" id="HER44065.1"/>
    </source>
</evidence>